<comment type="caution">
    <text evidence="1">The sequence shown here is derived from an EMBL/GenBank/DDBJ whole genome shotgun (WGS) entry which is preliminary data.</text>
</comment>
<dbReference type="Proteomes" id="UP000241222">
    <property type="component" value="Unassembled WGS sequence"/>
</dbReference>
<proteinExistence type="predicted"/>
<name>A0A2T3IQA4_9GAMM</name>
<dbReference type="EMBL" id="PYMH01000016">
    <property type="protein sequence ID" value="PSU30516.1"/>
    <property type="molecule type" value="Genomic_DNA"/>
</dbReference>
<evidence type="ECO:0000313" key="2">
    <source>
        <dbReference type="Proteomes" id="UP000241222"/>
    </source>
</evidence>
<dbReference type="OrthoDB" id="9902108at2"/>
<accession>A0A2T3IQA4</accession>
<reference evidence="1 2" key="1">
    <citation type="submission" date="2018-03" db="EMBL/GenBank/DDBJ databases">
        <title>Whole genome sequencing of Histamine producing bacteria.</title>
        <authorList>
            <person name="Butler K."/>
        </authorList>
    </citation>
    <scope>NUCLEOTIDE SEQUENCE [LARGE SCALE GENOMIC DNA]</scope>
    <source>
        <strain evidence="1 2">JCM 13586</strain>
    </source>
</reference>
<evidence type="ECO:0000313" key="1">
    <source>
        <dbReference type="EMBL" id="PSU30516.1"/>
    </source>
</evidence>
<sequence>MTGSEEKLDVETVFEINQPYFRCDVDQAIAMSDQLILKGYFPDLNLTHDGRRIDCHIISLPFGETDAQPLCLDFIYNEELTDYYAERYGVLKTDTKGEKLYIPRRDKFRKISSVSKERLLIWENQQFRSPYEREGTDMQYSNPEAFAYSGDFHAISHSRAGYNSQIDMYVASKDSPDGQDWSRVNSGLERDAYTAASLQYKNLLLTEYSKDVSGEGIPSTLLREVQILNLDTGELIPLQPTLRQGYQFNDDIHEGHRFGYFTGSYSAFNADGDFTAVTGVVTFDPVRKIVAPLVQDNNPTGELIPSYSGTNAALYIYQKNDDLNEAHLSYIDLRTDLYHSDNLLESGAFADFDVINGVLRYSNGIFVMGTTHSGQSLRVYHNHVTGETELHDVPPTEIHAPIPLIRSEEQ</sequence>
<protein>
    <submittedName>
        <fullName evidence="1">Uncharacterized protein</fullName>
    </submittedName>
</protein>
<organism evidence="1 2">
    <name type="scientific">Photobacterium lutimaris</name>
    <dbReference type="NCBI Taxonomy" id="388278"/>
    <lineage>
        <taxon>Bacteria</taxon>
        <taxon>Pseudomonadati</taxon>
        <taxon>Pseudomonadota</taxon>
        <taxon>Gammaproteobacteria</taxon>
        <taxon>Vibrionales</taxon>
        <taxon>Vibrionaceae</taxon>
        <taxon>Photobacterium</taxon>
    </lineage>
</organism>
<dbReference type="AlphaFoldDB" id="A0A2T3IQA4"/>
<keyword evidence="2" id="KW-1185">Reference proteome</keyword>
<dbReference type="RefSeq" id="WP_107351246.1">
    <property type="nucleotide sequence ID" value="NZ_PYMH01000016.1"/>
</dbReference>
<gene>
    <name evidence="1" type="ORF">C9I99_23415</name>
</gene>